<dbReference type="GO" id="GO:0046872">
    <property type="term" value="F:metal ion binding"/>
    <property type="evidence" value="ECO:0007669"/>
    <property type="project" value="UniProtKB-KW"/>
</dbReference>
<dbReference type="CDD" id="cd00371">
    <property type="entry name" value="HMA"/>
    <property type="match status" value="1"/>
</dbReference>
<protein>
    <submittedName>
        <fullName evidence="3">Copper chaperone</fullName>
    </submittedName>
</protein>
<name>A0A3L8PRA6_9ACTN</name>
<dbReference type="PROSITE" id="PS50846">
    <property type="entry name" value="HMA_2"/>
    <property type="match status" value="1"/>
</dbReference>
<dbReference type="Gene3D" id="3.30.70.100">
    <property type="match status" value="1"/>
</dbReference>
<dbReference type="RefSeq" id="WP_121792572.1">
    <property type="nucleotide sequence ID" value="NZ_RDBF01000001.1"/>
</dbReference>
<accession>A0A3L8PRA6</accession>
<dbReference type="InterPro" id="IPR036163">
    <property type="entry name" value="HMA_dom_sf"/>
</dbReference>
<feature type="domain" description="HMA" evidence="2">
    <location>
        <begin position="2"/>
        <end position="70"/>
    </location>
</feature>
<evidence type="ECO:0000256" key="1">
    <source>
        <dbReference type="ARBA" id="ARBA00022723"/>
    </source>
</evidence>
<dbReference type="EMBL" id="RDBF01000001">
    <property type="protein sequence ID" value="RLV57163.1"/>
    <property type="molecule type" value="Genomic_DNA"/>
</dbReference>
<dbReference type="InterPro" id="IPR006121">
    <property type="entry name" value="HMA_dom"/>
</dbReference>
<dbReference type="PROSITE" id="PS01047">
    <property type="entry name" value="HMA_1"/>
    <property type="match status" value="1"/>
</dbReference>
<gene>
    <name evidence="3" type="ORF">D9V41_00430</name>
</gene>
<dbReference type="Pfam" id="PF00403">
    <property type="entry name" value="HMA"/>
    <property type="match status" value="1"/>
</dbReference>
<evidence type="ECO:0000313" key="3">
    <source>
        <dbReference type="EMBL" id="RLV57163.1"/>
    </source>
</evidence>
<dbReference type="AlphaFoldDB" id="A0A3L8PRA6"/>
<reference evidence="3 4" key="1">
    <citation type="submission" date="2018-10" db="EMBL/GenBank/DDBJ databases">
        <title>Aeromicrobium sp. 9W16Y-2 whole genome shotgun sequence.</title>
        <authorList>
            <person name="Li F."/>
        </authorList>
    </citation>
    <scope>NUCLEOTIDE SEQUENCE [LARGE SCALE GENOMIC DNA]</scope>
    <source>
        <strain evidence="3 4">9W16Y-2</strain>
    </source>
</reference>
<evidence type="ECO:0000313" key="4">
    <source>
        <dbReference type="Proteomes" id="UP000282515"/>
    </source>
</evidence>
<evidence type="ECO:0000259" key="2">
    <source>
        <dbReference type="PROSITE" id="PS50846"/>
    </source>
</evidence>
<dbReference type="SUPFAM" id="SSF55008">
    <property type="entry name" value="HMA, heavy metal-associated domain"/>
    <property type="match status" value="1"/>
</dbReference>
<keyword evidence="1" id="KW-0479">Metal-binding</keyword>
<dbReference type="InterPro" id="IPR017969">
    <property type="entry name" value="Heavy-metal-associated_CS"/>
</dbReference>
<sequence>MTTSTYRVTGMTCGHCVAAVTEELQALDGVTDVTVDLVAGGTSTVTVASDQPLDETAVAEAVDEAGYALAGPRDLPLA</sequence>
<dbReference type="Proteomes" id="UP000282515">
    <property type="component" value="Unassembled WGS sequence"/>
</dbReference>
<organism evidence="3 4">
    <name type="scientific">Aeromicrobium phragmitis</name>
    <dbReference type="NCBI Taxonomy" id="2478914"/>
    <lineage>
        <taxon>Bacteria</taxon>
        <taxon>Bacillati</taxon>
        <taxon>Actinomycetota</taxon>
        <taxon>Actinomycetes</taxon>
        <taxon>Propionibacteriales</taxon>
        <taxon>Nocardioidaceae</taxon>
        <taxon>Aeromicrobium</taxon>
    </lineage>
</organism>
<comment type="caution">
    <text evidence="3">The sequence shown here is derived from an EMBL/GenBank/DDBJ whole genome shotgun (WGS) entry which is preliminary data.</text>
</comment>
<proteinExistence type="predicted"/>
<keyword evidence="4" id="KW-1185">Reference proteome</keyword>